<accession>A0A0P0UYE8</accession>
<evidence type="ECO:0000313" key="2">
    <source>
        <dbReference type="Proteomes" id="UP000059680"/>
    </source>
</evidence>
<sequence>HLLGPRVSGFGVPEGLTNKVDGPLHLSAGPILFARGRISRALFIREAARGALGFCADILGVRGRQARPSRSGPEAILRVGGA</sequence>
<reference evidence="1 2" key="2">
    <citation type="journal article" date="2013" name="Plant Cell Physiol.">
        <title>Rice Annotation Project Database (RAP-DB): an integrative and interactive database for rice genomics.</title>
        <authorList>
            <person name="Sakai H."/>
            <person name="Lee S.S."/>
            <person name="Tanaka T."/>
            <person name="Numa H."/>
            <person name="Kim J."/>
            <person name="Kawahara Y."/>
            <person name="Wakimoto H."/>
            <person name="Yang C.C."/>
            <person name="Iwamoto M."/>
            <person name="Abe T."/>
            <person name="Yamada Y."/>
            <person name="Muto A."/>
            <person name="Inokuchi H."/>
            <person name="Ikemura T."/>
            <person name="Matsumoto T."/>
            <person name="Sasaki T."/>
            <person name="Itoh T."/>
        </authorList>
    </citation>
    <scope>NUCLEOTIDE SEQUENCE [LARGE SCALE GENOMIC DNA]</scope>
    <source>
        <strain evidence="2">cv. Nipponbare</strain>
    </source>
</reference>
<dbReference type="Proteomes" id="UP000059680">
    <property type="component" value="Chromosome 1"/>
</dbReference>
<dbReference type="AlphaFoldDB" id="A0A0P0UYE8"/>
<feature type="non-terminal residue" evidence="1">
    <location>
        <position position="1"/>
    </location>
</feature>
<reference evidence="2" key="1">
    <citation type="journal article" date="2005" name="Nature">
        <title>The map-based sequence of the rice genome.</title>
        <authorList>
            <consortium name="International rice genome sequencing project (IRGSP)"/>
            <person name="Matsumoto T."/>
            <person name="Wu J."/>
            <person name="Kanamori H."/>
            <person name="Katayose Y."/>
            <person name="Fujisawa M."/>
            <person name="Namiki N."/>
            <person name="Mizuno H."/>
            <person name="Yamamoto K."/>
            <person name="Antonio B.A."/>
            <person name="Baba T."/>
            <person name="Sakata K."/>
            <person name="Nagamura Y."/>
            <person name="Aoki H."/>
            <person name="Arikawa K."/>
            <person name="Arita K."/>
            <person name="Bito T."/>
            <person name="Chiden Y."/>
            <person name="Fujitsuka N."/>
            <person name="Fukunaka R."/>
            <person name="Hamada M."/>
            <person name="Harada C."/>
            <person name="Hayashi A."/>
            <person name="Hijishita S."/>
            <person name="Honda M."/>
            <person name="Hosokawa S."/>
            <person name="Ichikawa Y."/>
            <person name="Idonuma A."/>
            <person name="Iijima M."/>
            <person name="Ikeda M."/>
            <person name="Ikeno M."/>
            <person name="Ito K."/>
            <person name="Ito S."/>
            <person name="Ito T."/>
            <person name="Ito Y."/>
            <person name="Ito Y."/>
            <person name="Iwabuchi A."/>
            <person name="Kamiya K."/>
            <person name="Karasawa W."/>
            <person name="Kurita K."/>
            <person name="Katagiri S."/>
            <person name="Kikuta A."/>
            <person name="Kobayashi H."/>
            <person name="Kobayashi N."/>
            <person name="Machita K."/>
            <person name="Maehara T."/>
            <person name="Masukawa M."/>
            <person name="Mizubayashi T."/>
            <person name="Mukai Y."/>
            <person name="Nagasaki H."/>
            <person name="Nagata Y."/>
            <person name="Naito S."/>
            <person name="Nakashima M."/>
            <person name="Nakama Y."/>
            <person name="Nakamichi Y."/>
            <person name="Nakamura M."/>
            <person name="Meguro A."/>
            <person name="Negishi M."/>
            <person name="Ohta I."/>
            <person name="Ohta T."/>
            <person name="Okamoto M."/>
            <person name="Ono N."/>
            <person name="Saji S."/>
            <person name="Sakaguchi M."/>
            <person name="Sakai K."/>
            <person name="Shibata M."/>
            <person name="Shimokawa T."/>
            <person name="Song J."/>
            <person name="Takazaki Y."/>
            <person name="Terasawa K."/>
            <person name="Tsugane M."/>
            <person name="Tsuji K."/>
            <person name="Ueda S."/>
            <person name="Waki K."/>
            <person name="Yamagata H."/>
            <person name="Yamamoto M."/>
            <person name="Yamamoto S."/>
            <person name="Yamane H."/>
            <person name="Yoshiki S."/>
            <person name="Yoshihara R."/>
            <person name="Yukawa K."/>
            <person name="Zhong H."/>
            <person name="Yano M."/>
            <person name="Yuan Q."/>
            <person name="Ouyang S."/>
            <person name="Liu J."/>
            <person name="Jones K.M."/>
            <person name="Gansberger K."/>
            <person name="Moffat K."/>
            <person name="Hill J."/>
            <person name="Bera J."/>
            <person name="Fadrosh D."/>
            <person name="Jin S."/>
            <person name="Johri S."/>
            <person name="Kim M."/>
            <person name="Overton L."/>
            <person name="Reardon M."/>
            <person name="Tsitrin T."/>
            <person name="Vuong H."/>
            <person name="Weaver B."/>
            <person name="Ciecko A."/>
            <person name="Tallon L."/>
            <person name="Jackson J."/>
            <person name="Pai G."/>
            <person name="Aken S.V."/>
            <person name="Utterback T."/>
            <person name="Reidmuller S."/>
            <person name="Feldblyum T."/>
            <person name="Hsiao J."/>
            <person name="Zismann V."/>
            <person name="Iobst S."/>
            <person name="de Vazeille A.R."/>
            <person name="Buell C.R."/>
            <person name="Ying K."/>
            <person name="Li Y."/>
            <person name="Lu T."/>
            <person name="Huang Y."/>
            <person name="Zhao Q."/>
            <person name="Feng Q."/>
            <person name="Zhang L."/>
            <person name="Zhu J."/>
            <person name="Weng Q."/>
            <person name="Mu J."/>
            <person name="Lu Y."/>
            <person name="Fan D."/>
            <person name="Liu Y."/>
            <person name="Guan J."/>
            <person name="Zhang Y."/>
            <person name="Yu S."/>
            <person name="Liu X."/>
            <person name="Zhang Y."/>
            <person name="Hong G."/>
            <person name="Han B."/>
            <person name="Choisne N."/>
            <person name="Demange N."/>
            <person name="Orjeda G."/>
            <person name="Samain S."/>
            <person name="Cattolico L."/>
            <person name="Pelletier E."/>
            <person name="Couloux A."/>
            <person name="Segurens B."/>
            <person name="Wincker P."/>
            <person name="D'Hont A."/>
            <person name="Scarpelli C."/>
            <person name="Weissenbach J."/>
            <person name="Salanoubat M."/>
            <person name="Quetier F."/>
            <person name="Yu Y."/>
            <person name="Kim H.R."/>
            <person name="Rambo T."/>
            <person name="Currie J."/>
            <person name="Collura K."/>
            <person name="Luo M."/>
            <person name="Yang T."/>
            <person name="Ammiraju J.S.S."/>
            <person name="Engler F."/>
            <person name="Soderlund C."/>
            <person name="Wing R.A."/>
            <person name="Palmer L.E."/>
            <person name="de la Bastide M."/>
            <person name="Spiegel L."/>
            <person name="Nascimento L."/>
            <person name="Zutavern T."/>
            <person name="O'Shaughnessy A."/>
            <person name="Dike S."/>
            <person name="Dedhia N."/>
            <person name="Preston R."/>
            <person name="Balija V."/>
            <person name="McCombie W.R."/>
            <person name="Chow T."/>
            <person name="Chen H."/>
            <person name="Chung M."/>
            <person name="Chen C."/>
            <person name="Shaw J."/>
            <person name="Wu H."/>
            <person name="Hsiao K."/>
            <person name="Chao Y."/>
            <person name="Chu M."/>
            <person name="Cheng C."/>
            <person name="Hour A."/>
            <person name="Lee P."/>
            <person name="Lin S."/>
            <person name="Lin Y."/>
            <person name="Liou J."/>
            <person name="Liu S."/>
            <person name="Hsing Y."/>
            <person name="Raghuvanshi S."/>
            <person name="Mohanty A."/>
            <person name="Bharti A.K."/>
            <person name="Gaur A."/>
            <person name="Gupta V."/>
            <person name="Kumar D."/>
            <person name="Ravi V."/>
            <person name="Vij S."/>
            <person name="Kapur A."/>
            <person name="Khurana P."/>
            <person name="Khurana P."/>
            <person name="Khurana J.P."/>
            <person name="Tyagi A.K."/>
            <person name="Gaikwad K."/>
            <person name="Singh A."/>
            <person name="Dalal V."/>
            <person name="Srivastava S."/>
            <person name="Dixit A."/>
            <person name="Pal A.K."/>
            <person name="Ghazi I.A."/>
            <person name="Yadav M."/>
            <person name="Pandit A."/>
            <person name="Bhargava A."/>
            <person name="Sureshbabu K."/>
            <person name="Batra K."/>
            <person name="Sharma T.R."/>
            <person name="Mohapatra T."/>
            <person name="Singh N.K."/>
            <person name="Messing J."/>
            <person name="Nelson A.B."/>
            <person name="Fuks G."/>
            <person name="Kavchok S."/>
            <person name="Keizer G."/>
            <person name="Linton E."/>
            <person name="Llaca V."/>
            <person name="Song R."/>
            <person name="Tanyolac B."/>
            <person name="Young S."/>
            <person name="Ho-Il K."/>
            <person name="Hahn J.H."/>
            <person name="Sangsakoo G."/>
            <person name="Vanavichit A."/>
            <person name="de Mattos Luiz.A.T."/>
            <person name="Zimmer P.D."/>
            <person name="Malone G."/>
            <person name="Dellagostin O."/>
            <person name="de Oliveira A.C."/>
            <person name="Bevan M."/>
            <person name="Bancroft I."/>
            <person name="Minx P."/>
            <person name="Cordum H."/>
            <person name="Wilson R."/>
            <person name="Cheng Z."/>
            <person name="Jin W."/>
            <person name="Jiang J."/>
            <person name="Leong S.A."/>
            <person name="Iwama H."/>
            <person name="Gojobori T."/>
            <person name="Itoh T."/>
            <person name="Niimura Y."/>
            <person name="Fujii Y."/>
            <person name="Habara T."/>
            <person name="Sakai H."/>
            <person name="Sato Y."/>
            <person name="Wilson G."/>
            <person name="Kumar K."/>
            <person name="McCouch S."/>
            <person name="Juretic N."/>
            <person name="Hoen D."/>
            <person name="Wright S."/>
            <person name="Bruskiewich R."/>
            <person name="Bureau T."/>
            <person name="Miyao A."/>
            <person name="Hirochika H."/>
            <person name="Nishikawa T."/>
            <person name="Kadowaki K."/>
            <person name="Sugiura M."/>
            <person name="Burr B."/>
            <person name="Sasaki T."/>
        </authorList>
    </citation>
    <scope>NUCLEOTIDE SEQUENCE [LARGE SCALE GENOMIC DNA]</scope>
    <source>
        <strain evidence="2">cv. Nipponbare</strain>
    </source>
</reference>
<organism evidence="1 2">
    <name type="scientific">Oryza sativa subsp. japonica</name>
    <name type="common">Rice</name>
    <dbReference type="NCBI Taxonomy" id="39947"/>
    <lineage>
        <taxon>Eukaryota</taxon>
        <taxon>Viridiplantae</taxon>
        <taxon>Streptophyta</taxon>
        <taxon>Embryophyta</taxon>
        <taxon>Tracheophyta</taxon>
        <taxon>Spermatophyta</taxon>
        <taxon>Magnoliopsida</taxon>
        <taxon>Liliopsida</taxon>
        <taxon>Poales</taxon>
        <taxon>Poaceae</taxon>
        <taxon>BOP clade</taxon>
        <taxon>Oryzoideae</taxon>
        <taxon>Oryzeae</taxon>
        <taxon>Oryzinae</taxon>
        <taxon>Oryza</taxon>
        <taxon>Oryza sativa</taxon>
    </lineage>
</organism>
<proteinExistence type="predicted"/>
<evidence type="ECO:0000313" key="1">
    <source>
        <dbReference type="EMBL" id="BAS70335.1"/>
    </source>
</evidence>
<name>A0A0P0UYE8_ORYSJ</name>
<dbReference type="Gramene" id="Os01t0142950-01">
    <property type="protein sequence ID" value="Os01t0142950-01"/>
    <property type="gene ID" value="Os01g0142950"/>
</dbReference>
<protein>
    <submittedName>
        <fullName evidence="1">Os01g0142950 protein</fullName>
    </submittedName>
</protein>
<keyword evidence="2" id="KW-1185">Reference proteome</keyword>
<dbReference type="InParanoid" id="A0A0P0UYE8"/>
<gene>
    <name evidence="1" type="ordered locus">Os01g0142950</name>
    <name evidence="1" type="ORF">OSNPB_010142950</name>
</gene>
<dbReference type="PaxDb" id="39947-A0A0P0UYE8"/>
<reference evidence="1 2" key="3">
    <citation type="journal article" date="2013" name="Rice">
        <title>Improvement of the Oryza sativa Nipponbare reference genome using next generation sequence and optical map data.</title>
        <authorList>
            <person name="Kawahara Y."/>
            <person name="de la Bastide M."/>
            <person name="Hamilton J.P."/>
            <person name="Kanamori H."/>
            <person name="McCombie W.R."/>
            <person name="Ouyang S."/>
            <person name="Schwartz D.C."/>
            <person name="Tanaka T."/>
            <person name="Wu J."/>
            <person name="Zhou S."/>
            <person name="Childs K.L."/>
            <person name="Davidson R.M."/>
            <person name="Lin H."/>
            <person name="Quesada-Ocampo L."/>
            <person name="Vaillancourt B."/>
            <person name="Sakai H."/>
            <person name="Lee S.S."/>
            <person name="Kim J."/>
            <person name="Numa H."/>
            <person name="Itoh T."/>
            <person name="Buell C.R."/>
            <person name="Matsumoto T."/>
        </authorList>
    </citation>
    <scope>NUCLEOTIDE SEQUENCE [LARGE SCALE GENOMIC DNA]</scope>
    <source>
        <strain evidence="2">cv. Nipponbare</strain>
    </source>
</reference>
<dbReference type="EMBL" id="AP014957">
    <property type="protein sequence ID" value="BAS70335.1"/>
    <property type="molecule type" value="Genomic_DNA"/>
</dbReference>